<gene>
    <name evidence="2" type="ORF">H0E87_025328</name>
</gene>
<protein>
    <submittedName>
        <fullName evidence="2">Uncharacterized protein</fullName>
    </submittedName>
</protein>
<evidence type="ECO:0000313" key="2">
    <source>
        <dbReference type="EMBL" id="KAH8486273.1"/>
    </source>
</evidence>
<organism evidence="2 3">
    <name type="scientific">Populus deltoides</name>
    <name type="common">Eastern poplar</name>
    <name type="synonym">Eastern cottonwood</name>
    <dbReference type="NCBI Taxonomy" id="3696"/>
    <lineage>
        <taxon>Eukaryota</taxon>
        <taxon>Viridiplantae</taxon>
        <taxon>Streptophyta</taxon>
        <taxon>Embryophyta</taxon>
        <taxon>Tracheophyta</taxon>
        <taxon>Spermatophyta</taxon>
        <taxon>Magnoliopsida</taxon>
        <taxon>eudicotyledons</taxon>
        <taxon>Gunneridae</taxon>
        <taxon>Pentapetalae</taxon>
        <taxon>rosids</taxon>
        <taxon>fabids</taxon>
        <taxon>Malpighiales</taxon>
        <taxon>Salicaceae</taxon>
        <taxon>Saliceae</taxon>
        <taxon>Populus</taxon>
    </lineage>
</organism>
<keyword evidence="3" id="KW-1185">Reference proteome</keyword>
<accession>A0A8T2X1K6</accession>
<comment type="caution">
    <text evidence="2">The sequence shown here is derived from an EMBL/GenBank/DDBJ whole genome shotgun (WGS) entry which is preliminary data.</text>
</comment>
<dbReference type="Proteomes" id="UP000807159">
    <property type="component" value="Chromosome 15"/>
</dbReference>
<evidence type="ECO:0000256" key="1">
    <source>
        <dbReference type="SAM" id="MobiDB-lite"/>
    </source>
</evidence>
<reference evidence="2" key="1">
    <citation type="journal article" date="2021" name="J. Hered.">
        <title>Genome Assembly of Salicaceae Populus deltoides (Eastern Cottonwood) I-69 Based on Nanopore Sequencing and Hi-C Technologies.</title>
        <authorList>
            <person name="Bai S."/>
            <person name="Wu H."/>
            <person name="Zhang J."/>
            <person name="Pan Z."/>
            <person name="Zhao W."/>
            <person name="Li Z."/>
            <person name="Tong C."/>
        </authorList>
    </citation>
    <scope>NUCLEOTIDE SEQUENCE</scope>
    <source>
        <tissue evidence="2">Leaf</tissue>
    </source>
</reference>
<proteinExistence type="predicted"/>
<evidence type="ECO:0000313" key="3">
    <source>
        <dbReference type="Proteomes" id="UP000807159"/>
    </source>
</evidence>
<dbReference type="PANTHER" id="PTHR35459:SF4">
    <property type="match status" value="1"/>
</dbReference>
<sequence length="240" mass="27152">MEEAKSNASDTVPKDPPPPPQTHSSKRKLSHVDFTNSSYFKIRAGFQQLRPKVFQTPDFRDCKAAHELQSRESFLLVLIDADPFLSESKLMMDLYNQMTTAAGRGKNVGGRQLPDRHWDGGTQLPKQPSHISAETFTSQMKLDDGLKIRGSYVVGGSVYGWKFITWADIVMRLPELHAPAEIGEYRFFNNFILRLLLRITVKPGFVLMPRDAPQFSIIQHLAIPYEPSSGIHEQYRGSSC</sequence>
<feature type="compositionally biased region" description="Polar residues" evidence="1">
    <location>
        <begin position="1"/>
        <end position="10"/>
    </location>
</feature>
<dbReference type="EMBL" id="JACEGQ020000015">
    <property type="protein sequence ID" value="KAH8486273.1"/>
    <property type="molecule type" value="Genomic_DNA"/>
</dbReference>
<dbReference type="AlphaFoldDB" id="A0A8T2X1K6"/>
<name>A0A8T2X1K6_POPDE</name>
<feature type="region of interest" description="Disordered" evidence="1">
    <location>
        <begin position="1"/>
        <end position="30"/>
    </location>
</feature>
<dbReference type="PANTHER" id="PTHR35459">
    <property type="entry name" value="T1N6.14 PROTEIN"/>
    <property type="match status" value="1"/>
</dbReference>